<dbReference type="InterPro" id="IPR051585">
    <property type="entry name" value="STE20_Ser/Thr_Kinases"/>
</dbReference>
<accession>A0AAV7BQT1</accession>
<proteinExistence type="predicted"/>
<feature type="compositionally biased region" description="Basic and acidic residues" evidence="2">
    <location>
        <begin position="1"/>
        <end position="14"/>
    </location>
</feature>
<feature type="compositionally biased region" description="Basic and acidic residues" evidence="2">
    <location>
        <begin position="323"/>
        <end position="337"/>
    </location>
</feature>
<feature type="coiled-coil region" evidence="1">
    <location>
        <begin position="338"/>
        <end position="471"/>
    </location>
</feature>
<evidence type="ECO:0000256" key="1">
    <source>
        <dbReference type="SAM" id="Coils"/>
    </source>
</evidence>
<dbReference type="AlphaFoldDB" id="A0AAV7BQT1"/>
<dbReference type="EMBL" id="WNYA01000004">
    <property type="protein sequence ID" value="KAG8574681.1"/>
    <property type="molecule type" value="Genomic_DNA"/>
</dbReference>
<dbReference type="Proteomes" id="UP000824782">
    <property type="component" value="Unassembled WGS sequence"/>
</dbReference>
<protein>
    <recommendedName>
        <fullName evidence="5">Non-specific serine/threonine protein kinase</fullName>
    </recommendedName>
</protein>
<keyword evidence="1" id="KW-0175">Coiled coil</keyword>
<feature type="region of interest" description="Disordered" evidence="2">
    <location>
        <begin position="210"/>
        <end position="236"/>
    </location>
</feature>
<keyword evidence="4" id="KW-1185">Reference proteome</keyword>
<organism evidence="3 4">
    <name type="scientific">Engystomops pustulosus</name>
    <name type="common">Tungara frog</name>
    <name type="synonym">Physalaemus pustulosus</name>
    <dbReference type="NCBI Taxonomy" id="76066"/>
    <lineage>
        <taxon>Eukaryota</taxon>
        <taxon>Metazoa</taxon>
        <taxon>Chordata</taxon>
        <taxon>Craniata</taxon>
        <taxon>Vertebrata</taxon>
        <taxon>Euteleostomi</taxon>
        <taxon>Amphibia</taxon>
        <taxon>Batrachia</taxon>
        <taxon>Anura</taxon>
        <taxon>Neobatrachia</taxon>
        <taxon>Hyloidea</taxon>
        <taxon>Leptodactylidae</taxon>
        <taxon>Leiuperinae</taxon>
        <taxon>Engystomops</taxon>
    </lineage>
</organism>
<evidence type="ECO:0000256" key="2">
    <source>
        <dbReference type="SAM" id="MobiDB-lite"/>
    </source>
</evidence>
<gene>
    <name evidence="3" type="ORF">GDO81_009269</name>
</gene>
<evidence type="ECO:0000313" key="3">
    <source>
        <dbReference type="EMBL" id="KAG8574681.1"/>
    </source>
</evidence>
<evidence type="ECO:0008006" key="5">
    <source>
        <dbReference type="Google" id="ProtNLM"/>
    </source>
</evidence>
<dbReference type="PANTHER" id="PTHR46538">
    <property type="entry name" value="PROTEIN KINASE DOMAIN-CONTAINING PROTEIN"/>
    <property type="match status" value="1"/>
</dbReference>
<comment type="caution">
    <text evidence="3">The sequence shown here is derived from an EMBL/GenBank/DDBJ whole genome shotgun (WGS) entry which is preliminary data.</text>
</comment>
<evidence type="ECO:0000313" key="4">
    <source>
        <dbReference type="Proteomes" id="UP000824782"/>
    </source>
</evidence>
<sequence length="537" mass="63017">MQREETGELSREATHAGNWTHNLGESRQLQILIGQSPRDRDGTVNGRRQVTFRCSWSISREEKPIVLKKHSYSFSHGKKASVKWIDKKEVDVSKDNVVTFQKKAHSLEGITELGTNKVCHFDTAKSKVGKKNLTTSEESRPQPCNTKKVYSPNSPDSGFPKIYHSYRRLLRRWTISSGKEIILESQFSLTGAKLKSHVLERKEHVRTDLKKSADGATDTGDRIVPSRESDVTQDHGGKKKLKFARCSWSVHPSDVNGGSSIEKEKTQDVVSIAEDTTSTEEVQSEDFNLDEKDIGSLEMQRTIRITRRFVVNGKEVKVSSSKRKAEPGNTDNKERTVRRQELQQLRVLQKEEMKAQSQLEQRMQREREIMFRHIEQEIISKKQYYEREIEALERQIEQARARREQEHTNRLQQDALRIKAQHQKERNKKKVDLKDKRQEERFLVEQQQELNSALQKVVNEHKKKVMSIERENLCKIHSLKKARESVILRLEERHLQEKYQLFRHQVIEQYALQKHQLRKRHEKNERLKHLSGIYWKN</sequence>
<name>A0AAV7BQT1_ENGPU</name>
<feature type="region of interest" description="Disordered" evidence="2">
    <location>
        <begin position="317"/>
        <end position="337"/>
    </location>
</feature>
<feature type="region of interest" description="Disordered" evidence="2">
    <location>
        <begin position="1"/>
        <end position="22"/>
    </location>
</feature>
<reference evidence="3" key="1">
    <citation type="thesis" date="2020" institute="ProQuest LLC" country="789 East Eisenhower Parkway, Ann Arbor, MI, USA">
        <title>Comparative Genomics and Chromosome Evolution.</title>
        <authorList>
            <person name="Mudd A.B."/>
        </authorList>
    </citation>
    <scope>NUCLEOTIDE SEQUENCE</scope>
    <source>
        <strain evidence="3">237g6f4</strain>
        <tissue evidence="3">Blood</tissue>
    </source>
</reference>
<dbReference type="PANTHER" id="PTHR46538:SF5">
    <property type="entry name" value="NON-SPECIFIC SERINE_THREONINE PROTEIN KINASE"/>
    <property type="match status" value="1"/>
</dbReference>
<feature type="region of interest" description="Disordered" evidence="2">
    <location>
        <begin position="131"/>
        <end position="152"/>
    </location>
</feature>